<evidence type="ECO:0000313" key="2">
    <source>
        <dbReference type="EMBL" id="CCH54734.1"/>
    </source>
</evidence>
<evidence type="ECO:0000259" key="1">
    <source>
        <dbReference type="PROSITE" id="PS51186"/>
    </source>
</evidence>
<name>I2GLF8_9BACT</name>
<protein>
    <recommendedName>
        <fullName evidence="1">N-acetyltransferase domain-containing protein</fullName>
    </recommendedName>
</protein>
<keyword evidence="3" id="KW-1185">Reference proteome</keyword>
<organism evidence="2 3">
    <name type="scientific">Fibrisoma limi BUZ 3</name>
    <dbReference type="NCBI Taxonomy" id="1185876"/>
    <lineage>
        <taxon>Bacteria</taxon>
        <taxon>Pseudomonadati</taxon>
        <taxon>Bacteroidota</taxon>
        <taxon>Cytophagia</taxon>
        <taxon>Cytophagales</taxon>
        <taxon>Spirosomataceae</taxon>
        <taxon>Fibrisoma</taxon>
    </lineage>
</organism>
<dbReference type="GO" id="GO:0016747">
    <property type="term" value="F:acyltransferase activity, transferring groups other than amino-acyl groups"/>
    <property type="evidence" value="ECO:0007669"/>
    <property type="project" value="InterPro"/>
</dbReference>
<dbReference type="RefSeq" id="WP_009283310.1">
    <property type="nucleotide sequence ID" value="NZ_CAIT01000007.1"/>
</dbReference>
<evidence type="ECO:0000313" key="3">
    <source>
        <dbReference type="Proteomes" id="UP000009309"/>
    </source>
</evidence>
<dbReference type="PROSITE" id="PS51186">
    <property type="entry name" value="GNAT"/>
    <property type="match status" value="1"/>
</dbReference>
<dbReference type="AlphaFoldDB" id="I2GLF8"/>
<sequence length="140" mass="16445">MTFQIEHDPTPSSHPTYRLVMLDDHNLPIGYATGEFRRYAVWYNGQPYFFLNTVTIPDKANRQQGLGTKLLKAVEEFARNKGAIWIRGQFSGSLTEATANQESERVLRNFWQKNGYGLKREVYDDCTRFWKPLQRQPKKR</sequence>
<gene>
    <name evidence="2" type="ORF">BN8_03935</name>
</gene>
<dbReference type="SUPFAM" id="SSF55729">
    <property type="entry name" value="Acyl-CoA N-acyltransferases (Nat)"/>
    <property type="match status" value="1"/>
</dbReference>
<dbReference type="Pfam" id="PF00583">
    <property type="entry name" value="Acetyltransf_1"/>
    <property type="match status" value="1"/>
</dbReference>
<accession>I2GLF8</accession>
<comment type="caution">
    <text evidence="2">The sequence shown here is derived from an EMBL/GenBank/DDBJ whole genome shotgun (WGS) entry which is preliminary data.</text>
</comment>
<reference evidence="2 3" key="1">
    <citation type="journal article" date="2012" name="J. Bacteriol.">
        <title>Genome Sequence of the Filamentous Bacterium Fibrisoma limi BUZ 3T.</title>
        <authorList>
            <person name="Filippini M."/>
            <person name="Qi W."/>
            <person name="Jaenicke S."/>
            <person name="Goesmann A."/>
            <person name="Smits T.H."/>
            <person name="Bagheri H.C."/>
        </authorList>
    </citation>
    <scope>NUCLEOTIDE SEQUENCE [LARGE SCALE GENOMIC DNA]</scope>
    <source>
        <strain evidence="3">BUZ 3T</strain>
    </source>
</reference>
<dbReference type="STRING" id="1185876.BN8_03935"/>
<dbReference type="CDD" id="cd04301">
    <property type="entry name" value="NAT_SF"/>
    <property type="match status" value="1"/>
</dbReference>
<dbReference type="OrthoDB" id="9792929at2"/>
<dbReference type="InterPro" id="IPR000182">
    <property type="entry name" value="GNAT_dom"/>
</dbReference>
<dbReference type="Gene3D" id="3.40.630.30">
    <property type="match status" value="1"/>
</dbReference>
<dbReference type="EMBL" id="CAIT01000007">
    <property type="protein sequence ID" value="CCH54734.1"/>
    <property type="molecule type" value="Genomic_DNA"/>
</dbReference>
<proteinExistence type="predicted"/>
<feature type="domain" description="N-acetyltransferase" evidence="1">
    <location>
        <begin position="1"/>
        <end position="134"/>
    </location>
</feature>
<dbReference type="Proteomes" id="UP000009309">
    <property type="component" value="Unassembled WGS sequence"/>
</dbReference>
<dbReference type="InterPro" id="IPR016181">
    <property type="entry name" value="Acyl_CoA_acyltransferase"/>
</dbReference>